<dbReference type="PANTHER" id="PTHR46656:SF3">
    <property type="entry name" value="PUTATIVE-RELATED"/>
    <property type="match status" value="1"/>
</dbReference>
<evidence type="ECO:0000313" key="3">
    <source>
        <dbReference type="Proteomes" id="UP000018769"/>
    </source>
</evidence>
<keyword evidence="3" id="KW-1185">Reference proteome</keyword>
<dbReference type="GO" id="GO:0016757">
    <property type="term" value="F:glycosyltransferase activity"/>
    <property type="evidence" value="ECO:0007669"/>
    <property type="project" value="InterPro"/>
</dbReference>
<gene>
    <name evidence="2" type="ORF">BABL1_gene_263</name>
</gene>
<dbReference type="KEGG" id="dpb:BABL1_gene_263"/>
<sequence length="402" mass="45888">MNHKHHLSYLLLFLTIGIAINSISSDNLNLNLKNKPKFDVTIVGLIQESGGWGQLPIRFIRHYMNKLHMNVIPILQDFNYLDESIKQIVLNKDKTPADVALAFIHPYSSVMPYLPESKIKICYTMTESYYIPQEWIENLNKHFDAVVVPAPFLIDAYKNAGLKKPIFILPIGMELDNYFKTPIKTTQNKKFTFGISAGFGNNHNKNQKMLLKSFISKFNNNPNVILKIRGGGGEKEEIEAIKRIIIRKGAQNVELEVKRLSPQENLDFMKSLDCYVLVSRGEGFSLTPREALALGIPCILSNNTAHEVICQTPYVKSVNQLTIKNIAQALEEVYNNYDLYLAKAHQGREWVKQYTYKSLENKYLNLIKPKNISLGLENTIADNYIITTSQDLVQKYLNISKS</sequence>
<dbReference type="Proteomes" id="UP000018769">
    <property type="component" value="Chromosome I"/>
</dbReference>
<keyword evidence="2" id="KW-0808">Transferase</keyword>
<reference evidence="2 3" key="1">
    <citation type="journal article" date="2015" name="Biol. Direct">
        <title>Babela massiliensis, a representative of a widespread bacterial phylum with unusual adaptations to parasitism in amoebae.</title>
        <authorList>
            <person name="Pagnier I."/>
            <person name="Yutin N."/>
            <person name="Croce O."/>
            <person name="Makarova K.S."/>
            <person name="Wolf Y.I."/>
            <person name="Benamar S."/>
            <person name="Raoult D."/>
            <person name="Koonin E.V."/>
            <person name="La Scola B."/>
        </authorList>
    </citation>
    <scope>NUCLEOTIDE SEQUENCE [LARGE SCALE GENOMIC DNA]</scope>
    <source>
        <strain evidence="3">BABL1</strain>
    </source>
</reference>
<organism evidence="2 3">
    <name type="scientific">Candidatus Babela massiliensis</name>
    <dbReference type="NCBI Taxonomy" id="673862"/>
    <lineage>
        <taxon>Bacteria</taxon>
        <taxon>Candidatus Babelota</taxon>
        <taxon>Candidatus Babeliae</taxon>
        <taxon>Candidatus Babeliales</taxon>
        <taxon>Candidatus Babeliaceae</taxon>
        <taxon>Candidatus Babela</taxon>
    </lineage>
</organism>
<evidence type="ECO:0000259" key="1">
    <source>
        <dbReference type="Pfam" id="PF00534"/>
    </source>
</evidence>
<feature type="domain" description="Glycosyl transferase family 1" evidence="1">
    <location>
        <begin position="203"/>
        <end position="345"/>
    </location>
</feature>
<dbReference type="EMBL" id="HG793133">
    <property type="protein sequence ID" value="CDK30752.1"/>
    <property type="molecule type" value="Genomic_DNA"/>
</dbReference>
<dbReference type="SUPFAM" id="SSF53756">
    <property type="entry name" value="UDP-Glycosyltransferase/glycogen phosphorylase"/>
    <property type="match status" value="1"/>
</dbReference>
<dbReference type="AlphaFoldDB" id="V6DGM7"/>
<accession>V6DGM7</accession>
<dbReference type="OrthoDB" id="440232at2"/>
<dbReference type="RefSeq" id="WP_023792382.1">
    <property type="nucleotide sequence ID" value="NC_023003.1"/>
</dbReference>
<dbReference type="HOGENOM" id="CLU_638870_0_0_7"/>
<evidence type="ECO:0000313" key="2">
    <source>
        <dbReference type="EMBL" id="CDK30752.1"/>
    </source>
</evidence>
<dbReference type="eggNOG" id="COG0438">
    <property type="taxonomic scope" value="Bacteria"/>
</dbReference>
<dbReference type="InterPro" id="IPR001296">
    <property type="entry name" value="Glyco_trans_1"/>
</dbReference>
<proteinExistence type="predicted"/>
<protein>
    <submittedName>
        <fullName evidence="2">Glycosyltransferase</fullName>
    </submittedName>
</protein>
<name>V6DGM7_9BACT</name>
<dbReference type="Pfam" id="PF00534">
    <property type="entry name" value="Glycos_transf_1"/>
    <property type="match status" value="1"/>
</dbReference>
<dbReference type="STRING" id="673862.BABL1_gene_263"/>
<dbReference type="Gene3D" id="3.40.50.2000">
    <property type="entry name" value="Glycogen Phosphorylase B"/>
    <property type="match status" value="1"/>
</dbReference>
<dbReference type="PANTHER" id="PTHR46656">
    <property type="entry name" value="PUTATIVE-RELATED"/>
    <property type="match status" value="1"/>
</dbReference>